<comment type="similarity">
    <text evidence="3">In the C-terminal section; belongs to the pectinesterase family.</text>
</comment>
<comment type="subcellular location">
    <subcellularLocation>
        <location evidence="10">Secreted</location>
        <location evidence="10">Cell wall</location>
    </subcellularLocation>
</comment>
<name>A0A4S8J7U0_MUSBA</name>
<dbReference type="Gene3D" id="2.160.20.10">
    <property type="entry name" value="Single-stranded right-handed beta-helix, Pectin lyase-like"/>
    <property type="match status" value="1"/>
</dbReference>
<proteinExistence type="inferred from homology"/>
<dbReference type="SMART" id="SM00856">
    <property type="entry name" value="PMEI"/>
    <property type="match status" value="1"/>
</dbReference>
<dbReference type="InterPro" id="IPR012334">
    <property type="entry name" value="Pectin_lyas_fold"/>
</dbReference>
<dbReference type="SUPFAM" id="SSF51126">
    <property type="entry name" value="Pectin lyase-like"/>
    <property type="match status" value="1"/>
</dbReference>
<dbReference type="GO" id="GO:0004857">
    <property type="term" value="F:enzyme inhibitor activity"/>
    <property type="evidence" value="ECO:0007669"/>
    <property type="project" value="InterPro"/>
</dbReference>
<comment type="similarity">
    <text evidence="2">In the N-terminal section; belongs to the PMEI family.</text>
</comment>
<keyword evidence="8" id="KW-0325">Glycoprotein</keyword>
<dbReference type="InterPro" id="IPR000070">
    <property type="entry name" value="Pectinesterase_cat"/>
</dbReference>
<feature type="active site" evidence="9">
    <location>
        <position position="421"/>
    </location>
</feature>
<evidence type="ECO:0000256" key="6">
    <source>
        <dbReference type="ARBA" id="ARBA00023085"/>
    </source>
</evidence>
<dbReference type="InterPro" id="IPR011050">
    <property type="entry name" value="Pectin_lyase_fold/virulence"/>
</dbReference>
<dbReference type="InterPro" id="IPR033131">
    <property type="entry name" value="Pectinesterase_Asp_AS"/>
</dbReference>
<keyword evidence="10" id="KW-0961">Cell wall biogenesis/degradation</keyword>
<keyword evidence="7" id="KW-1015">Disulfide bond</keyword>
<dbReference type="GO" id="GO:0030599">
    <property type="term" value="F:pectinesterase activity"/>
    <property type="evidence" value="ECO:0007669"/>
    <property type="project" value="UniProtKB-UniRule"/>
</dbReference>
<dbReference type="PANTHER" id="PTHR31707">
    <property type="entry name" value="PECTINESTERASE"/>
    <property type="match status" value="1"/>
</dbReference>
<keyword evidence="6 10" id="KW-0063">Aspartyl esterase</keyword>
<dbReference type="NCBIfam" id="TIGR01614">
    <property type="entry name" value="PME_inhib"/>
    <property type="match status" value="1"/>
</dbReference>
<accession>A0A4S8J7U0</accession>
<keyword evidence="11" id="KW-1133">Transmembrane helix</keyword>
<dbReference type="AlphaFoldDB" id="A0A4S8J7U0"/>
<evidence type="ECO:0000256" key="10">
    <source>
        <dbReference type="RuleBase" id="RU000589"/>
    </source>
</evidence>
<dbReference type="Gene3D" id="1.20.140.40">
    <property type="entry name" value="Invertase/pectin methylesterase inhibitor family protein"/>
    <property type="match status" value="1"/>
</dbReference>
<evidence type="ECO:0000256" key="8">
    <source>
        <dbReference type="ARBA" id="ARBA00023180"/>
    </source>
</evidence>
<dbReference type="UniPathway" id="UPA00545">
    <property type="reaction ID" value="UER00823"/>
</dbReference>
<dbReference type="PROSITE" id="PS00800">
    <property type="entry name" value="PECTINESTERASE_1"/>
    <property type="match status" value="1"/>
</dbReference>
<comment type="caution">
    <text evidence="13">The sequence shown here is derived from an EMBL/GenBank/DDBJ whole genome shotgun (WGS) entry which is preliminary data.</text>
</comment>
<dbReference type="InterPro" id="IPR006501">
    <property type="entry name" value="Pectinesterase_inhib_dom"/>
</dbReference>
<keyword evidence="10" id="KW-0134">Cell wall</keyword>
<evidence type="ECO:0000256" key="4">
    <source>
        <dbReference type="ARBA" id="ARBA00013229"/>
    </source>
</evidence>
<evidence type="ECO:0000256" key="3">
    <source>
        <dbReference type="ARBA" id="ARBA00007786"/>
    </source>
</evidence>
<dbReference type="Proteomes" id="UP000317650">
    <property type="component" value="Chromosome 3"/>
</dbReference>
<comment type="function">
    <text evidence="10">Acts in the modification of cell walls via demethylesterification of cell wall pectin.</text>
</comment>
<feature type="transmembrane region" description="Helical" evidence="11">
    <location>
        <begin position="32"/>
        <end position="56"/>
    </location>
</feature>
<keyword evidence="11" id="KW-0472">Membrane</keyword>
<evidence type="ECO:0000256" key="11">
    <source>
        <dbReference type="SAM" id="Phobius"/>
    </source>
</evidence>
<dbReference type="PROSITE" id="PS00503">
    <property type="entry name" value="PECTINESTERASE_2"/>
    <property type="match status" value="1"/>
</dbReference>
<comment type="pathway">
    <text evidence="1 10">Glycan metabolism; pectin degradation; 2-dehydro-3-deoxy-D-gluconate from pectin: step 1/5.</text>
</comment>
<evidence type="ECO:0000259" key="12">
    <source>
        <dbReference type="SMART" id="SM00856"/>
    </source>
</evidence>
<dbReference type="EC" id="3.1.1.11" evidence="4 10"/>
<keyword evidence="10" id="KW-0964">Secreted</keyword>
<evidence type="ECO:0000256" key="7">
    <source>
        <dbReference type="ARBA" id="ARBA00023157"/>
    </source>
</evidence>
<dbReference type="InterPro" id="IPR035513">
    <property type="entry name" value="Invertase/methylesterase_inhib"/>
</dbReference>
<feature type="domain" description="Pectinesterase inhibitor" evidence="12">
    <location>
        <begin position="66"/>
        <end position="222"/>
    </location>
</feature>
<dbReference type="GO" id="GO:0045490">
    <property type="term" value="P:pectin catabolic process"/>
    <property type="evidence" value="ECO:0007669"/>
    <property type="project" value="UniProtKB-UniRule"/>
</dbReference>
<evidence type="ECO:0000256" key="9">
    <source>
        <dbReference type="PROSITE-ProRule" id="PRU10040"/>
    </source>
</evidence>
<evidence type="ECO:0000313" key="14">
    <source>
        <dbReference type="Proteomes" id="UP000317650"/>
    </source>
</evidence>
<dbReference type="FunFam" id="2.160.20.10:FF:000001">
    <property type="entry name" value="Pectinesterase"/>
    <property type="match status" value="1"/>
</dbReference>
<keyword evidence="14" id="KW-1185">Reference proteome</keyword>
<comment type="catalytic activity">
    <reaction evidence="10">
        <text>[(1-&gt;4)-alpha-D-galacturonosyl methyl ester](n) + n H2O = [(1-&gt;4)-alpha-D-galacturonosyl](n) + n methanol + n H(+)</text>
        <dbReference type="Rhea" id="RHEA:22380"/>
        <dbReference type="Rhea" id="RHEA-COMP:14570"/>
        <dbReference type="Rhea" id="RHEA-COMP:14573"/>
        <dbReference type="ChEBI" id="CHEBI:15377"/>
        <dbReference type="ChEBI" id="CHEBI:15378"/>
        <dbReference type="ChEBI" id="CHEBI:17790"/>
        <dbReference type="ChEBI" id="CHEBI:140522"/>
        <dbReference type="ChEBI" id="CHEBI:140523"/>
        <dbReference type="EC" id="3.1.1.11"/>
    </reaction>
</comment>
<keyword evidence="5 10" id="KW-0378">Hydrolase</keyword>
<dbReference type="Pfam" id="PF04043">
    <property type="entry name" value="PMEI"/>
    <property type="match status" value="1"/>
</dbReference>
<protein>
    <recommendedName>
        <fullName evidence="4 10">Pectinesterase</fullName>
        <ecNumber evidence="4 10">3.1.1.11</ecNumber>
    </recommendedName>
</protein>
<gene>
    <name evidence="13" type="ORF">C4D60_Mb03t05660</name>
</gene>
<dbReference type="GO" id="GO:0042545">
    <property type="term" value="P:cell wall modification"/>
    <property type="evidence" value="ECO:0007669"/>
    <property type="project" value="UniProtKB-UniRule"/>
</dbReference>
<dbReference type="STRING" id="52838.A0A4S8J7U0"/>
<dbReference type="EMBL" id="PYDT01000006">
    <property type="protein sequence ID" value="THU57640.1"/>
    <property type="molecule type" value="Genomic_DNA"/>
</dbReference>
<evidence type="ECO:0000256" key="2">
    <source>
        <dbReference type="ARBA" id="ARBA00006027"/>
    </source>
</evidence>
<sequence length="581" mass="63370">MAAMDIVKSFNGYWKLSEIADRHFRRTTRRRLALLAASAVVLVVIVVSVGVVAAIGHGDGSPSPTSIADSIKAMCNVTRYPDSCFSSISTARGANLTDDPEELFRISLTVAVDAIGKVSTVAGSFEIPANDKRLEAALRDCDQLFDSAIDRLNDSLSLMQPLPGEPLLNASKIEDLTTWLSAAVTDQETCLDGFEGTTGNVRDKMEVAMVNSTQYTSNSLAIVVGILGIMEKLDFPLHRKLLSVPSAVRYPAWISRAQRRALRQDMARREPNVTVAMDGSGQVKTIKEAIDLAPKKNAHPFTIYIKEGVYKENVVVDKSKWNVIVLGDGMYKTIVDGKLNFIEGTPTFSTATFTAAGNGFMAMDMGFRNFAGPEKHQAVALRSSSDRSIFFRCSFDGHQNTLYAHSLRQFYRECDVAGTVDFIFGDAAVVFQDCKIRPRQALPHQQTTITAQGKTDPNENTGISIQACTIESYDNVTVSAYLGRPWKDYSTTIIMQSEIGAVVSPTGWLPMEIGTEPPSTIRYAEYQNTGPGSIVAGRVKWPGYNPGINTEEASKYTVETFIGGGDWIPATGVQFQSSLGQ</sequence>
<reference evidence="13 14" key="1">
    <citation type="journal article" date="2019" name="Nat. Plants">
        <title>Genome sequencing of Musa balbisiana reveals subgenome evolution and function divergence in polyploid bananas.</title>
        <authorList>
            <person name="Yao X."/>
        </authorList>
    </citation>
    <scope>NUCLEOTIDE SEQUENCE [LARGE SCALE GENOMIC DNA]</scope>
    <source>
        <strain evidence="14">cv. DH-PKW</strain>
        <tissue evidence="13">Leaves</tissue>
    </source>
</reference>
<dbReference type="CDD" id="cd15798">
    <property type="entry name" value="PMEI-like_3"/>
    <property type="match status" value="1"/>
</dbReference>
<dbReference type="Pfam" id="PF01095">
    <property type="entry name" value="Pectinesterase"/>
    <property type="match status" value="1"/>
</dbReference>
<dbReference type="FunFam" id="1.20.140.40:FF:000010">
    <property type="entry name" value="Pectinesterase"/>
    <property type="match status" value="1"/>
</dbReference>
<dbReference type="SUPFAM" id="SSF101148">
    <property type="entry name" value="Plant invertase/pectin methylesterase inhibitor"/>
    <property type="match status" value="1"/>
</dbReference>
<organism evidence="13 14">
    <name type="scientific">Musa balbisiana</name>
    <name type="common">Banana</name>
    <dbReference type="NCBI Taxonomy" id="52838"/>
    <lineage>
        <taxon>Eukaryota</taxon>
        <taxon>Viridiplantae</taxon>
        <taxon>Streptophyta</taxon>
        <taxon>Embryophyta</taxon>
        <taxon>Tracheophyta</taxon>
        <taxon>Spermatophyta</taxon>
        <taxon>Magnoliopsida</taxon>
        <taxon>Liliopsida</taxon>
        <taxon>Zingiberales</taxon>
        <taxon>Musaceae</taxon>
        <taxon>Musa</taxon>
    </lineage>
</organism>
<dbReference type="InterPro" id="IPR018040">
    <property type="entry name" value="Pectinesterase_Tyr_AS"/>
</dbReference>
<evidence type="ECO:0000256" key="5">
    <source>
        <dbReference type="ARBA" id="ARBA00022801"/>
    </source>
</evidence>
<evidence type="ECO:0000313" key="13">
    <source>
        <dbReference type="EMBL" id="THU57640.1"/>
    </source>
</evidence>
<evidence type="ECO:0000256" key="1">
    <source>
        <dbReference type="ARBA" id="ARBA00005184"/>
    </source>
</evidence>
<keyword evidence="11" id="KW-0812">Transmembrane</keyword>